<evidence type="ECO:0000256" key="10">
    <source>
        <dbReference type="ARBA" id="ARBA00022960"/>
    </source>
</evidence>
<feature type="binding site" evidence="18">
    <location>
        <begin position="103"/>
        <end position="105"/>
    </location>
    <ligand>
        <name>UDP-N-acetyl-alpha-D-glucosamine</name>
        <dbReference type="ChEBI" id="CHEBI:57705"/>
    </ligand>
</feature>
<dbReference type="HOGENOM" id="CLU_029499_15_2_6"/>
<dbReference type="Proteomes" id="UP000006139">
    <property type="component" value="Chromosome"/>
</dbReference>
<dbReference type="CDD" id="cd03353">
    <property type="entry name" value="LbH_GlmU_C"/>
    <property type="match status" value="1"/>
</dbReference>
<dbReference type="UniPathway" id="UPA00973"/>
<dbReference type="PANTHER" id="PTHR43584">
    <property type="entry name" value="NUCLEOTIDYL TRANSFERASE"/>
    <property type="match status" value="1"/>
</dbReference>
<dbReference type="HAMAP" id="MF_01631">
    <property type="entry name" value="GlmU"/>
    <property type="match status" value="1"/>
</dbReference>
<evidence type="ECO:0000259" key="20">
    <source>
        <dbReference type="Pfam" id="PF25087"/>
    </source>
</evidence>
<feature type="binding site" evidence="18">
    <location>
        <position position="76"/>
    </location>
    <ligand>
        <name>UDP-N-acetyl-alpha-D-glucosamine</name>
        <dbReference type="ChEBI" id="CHEBI:57705"/>
    </ligand>
</feature>
<dbReference type="GO" id="GO:0016020">
    <property type="term" value="C:membrane"/>
    <property type="evidence" value="ECO:0007669"/>
    <property type="project" value="GOC"/>
</dbReference>
<dbReference type="InterPro" id="IPR050065">
    <property type="entry name" value="GlmU-like"/>
</dbReference>
<comment type="caution">
    <text evidence="18">Lacks conserved residue(s) required for the propagation of feature annotation.</text>
</comment>
<dbReference type="InterPro" id="IPR011004">
    <property type="entry name" value="Trimer_LpxA-like_sf"/>
</dbReference>
<dbReference type="InterPro" id="IPR005882">
    <property type="entry name" value="Bifunctional_GlmU"/>
</dbReference>
<dbReference type="EC" id="2.7.7.23" evidence="18"/>
<accession>G2LNS4</accession>
<dbReference type="SUPFAM" id="SSF53448">
    <property type="entry name" value="Nucleotide-diphospho-sugar transferases"/>
    <property type="match status" value="1"/>
</dbReference>
<name>G2LNS4_BUCUM</name>
<dbReference type="PATRIC" id="fig|1005057.4.peg.26"/>
<evidence type="ECO:0000256" key="7">
    <source>
        <dbReference type="ARBA" id="ARBA00022723"/>
    </source>
</evidence>
<keyword evidence="8 18" id="KW-0677">Repeat</keyword>
<feature type="region of interest" description="N-acetyltransferase" evidence="18">
    <location>
        <begin position="251"/>
        <end position="458"/>
    </location>
</feature>
<dbReference type="InterPro" id="IPR038009">
    <property type="entry name" value="GlmU_C_LbH"/>
</dbReference>
<evidence type="ECO:0000256" key="17">
    <source>
        <dbReference type="ARBA" id="ARBA00049628"/>
    </source>
</evidence>
<feature type="binding site" evidence="18">
    <location>
        <position position="423"/>
    </location>
    <ligand>
        <name>acetyl-CoA</name>
        <dbReference type="ChEBI" id="CHEBI:57288"/>
    </ligand>
</feature>
<dbReference type="STRING" id="1005057.BUAMB_027"/>
<comment type="catalytic activity">
    <reaction evidence="15 18">
        <text>alpha-D-glucosamine 1-phosphate + acetyl-CoA = N-acetyl-alpha-D-glucosamine 1-phosphate + CoA + H(+)</text>
        <dbReference type="Rhea" id="RHEA:13725"/>
        <dbReference type="ChEBI" id="CHEBI:15378"/>
        <dbReference type="ChEBI" id="CHEBI:57287"/>
        <dbReference type="ChEBI" id="CHEBI:57288"/>
        <dbReference type="ChEBI" id="CHEBI:57776"/>
        <dbReference type="ChEBI" id="CHEBI:58516"/>
        <dbReference type="EC" id="2.3.1.157"/>
    </reaction>
</comment>
<keyword evidence="11 18" id="KW-0573">Peptidoglycan synthesis</keyword>
<evidence type="ECO:0000256" key="2">
    <source>
        <dbReference type="ARBA" id="ARBA00007707"/>
    </source>
</evidence>
<evidence type="ECO:0000256" key="5">
    <source>
        <dbReference type="ARBA" id="ARBA00022679"/>
    </source>
</evidence>
<dbReference type="GO" id="GO:0006048">
    <property type="term" value="P:UDP-N-acetylglucosamine biosynthetic process"/>
    <property type="evidence" value="ECO:0007669"/>
    <property type="project" value="UniProtKB-UniPathway"/>
</dbReference>
<evidence type="ECO:0000256" key="3">
    <source>
        <dbReference type="ARBA" id="ARBA00007947"/>
    </source>
</evidence>
<dbReference type="SUPFAM" id="SSF51161">
    <property type="entry name" value="Trimeric LpxA-like enzymes"/>
    <property type="match status" value="1"/>
</dbReference>
<dbReference type="GO" id="GO:0009252">
    <property type="term" value="P:peptidoglycan biosynthetic process"/>
    <property type="evidence" value="ECO:0007669"/>
    <property type="project" value="UniProtKB-UniRule"/>
</dbReference>
<dbReference type="Pfam" id="PF12804">
    <property type="entry name" value="NTP_transf_3"/>
    <property type="match status" value="1"/>
</dbReference>
<feature type="active site" description="Proton acceptor" evidence="18">
    <location>
        <position position="363"/>
    </location>
</feature>
<dbReference type="Pfam" id="PF25087">
    <property type="entry name" value="GMPPB_C"/>
    <property type="match status" value="1"/>
</dbReference>
<dbReference type="UniPathway" id="UPA00113">
    <property type="reaction ID" value="UER00532"/>
</dbReference>
<dbReference type="GO" id="GO:0071555">
    <property type="term" value="P:cell wall organization"/>
    <property type="evidence" value="ECO:0007669"/>
    <property type="project" value="UniProtKB-KW"/>
</dbReference>
<comment type="similarity">
    <text evidence="3 18">In the N-terminal section; belongs to the N-acetylglucosamine-1-phosphate uridyltransferase family.</text>
</comment>
<sequence>MLKQKIIVVILAAGNGTRMQSNFPKVLHVLGGKTILDHVIHTAQSIKPKKIILVWNNKKKIKVSNPNNIPIEWIIQKNPQGTGQAILLAIKNIINNENILVLYGDVPLISIESIKKLQYAKKNSKISLLTIKMNNPYGYGRILRTKGRVSGIVEENDANDKQKKIKEIYSGIFIAPSQDLKRWLKKINNKNKNKEFYATDIIALAYFEKHYIKTIQPLNQEEILGINNKRQLSIVEHIFQKKQINKLLDNGIILKDSSHFILRGTLKHGQNVEIDTAVILEKHVVLGDDVKIGPGCIIKNSTIDSHTNIQAYTIIENCQIGKNCTIGPFTHIKDNAKLDKHVTIGNFVEIKHSIIKKKSKVKHLSYIGNAELGSQVNFGAGSVTCNYDGANKLKTIIGNNVFVGSNTQLVAPINIIKNTTIAAGTTVTKDVNIPCLVCNKKEQIYKKNWKRPQKSHKK</sequence>
<comment type="function">
    <text evidence="17 18">Catalyzes the last two sequential reactions in the de novo biosynthetic pathway for UDP-N-acetylglucosamine (UDP-GlcNAc). The C-terminal domain catalyzes the transfer of acetyl group from acetyl coenzyme A to glucosamine-1-phosphate (GlcN-1-P) to produce N-acetylglucosamine-1-phosphate (GlcNAc-1-P), which is converted into UDP-GlcNAc by the transfer of uridine 5-monophosphate (from uridine 5-triphosphate), a reaction catalyzed by the N-terminal domain.</text>
</comment>
<evidence type="ECO:0000256" key="11">
    <source>
        <dbReference type="ARBA" id="ARBA00022984"/>
    </source>
</evidence>
<evidence type="ECO:0000256" key="1">
    <source>
        <dbReference type="ARBA" id="ARBA00004496"/>
    </source>
</evidence>
<dbReference type="eggNOG" id="COG1207">
    <property type="taxonomic scope" value="Bacteria"/>
</dbReference>
<feature type="binding site" evidence="18">
    <location>
        <position position="351"/>
    </location>
    <ligand>
        <name>UDP-N-acetyl-alpha-D-glucosamine</name>
        <dbReference type="ChEBI" id="CHEBI:57705"/>
    </ligand>
</feature>
<dbReference type="GO" id="GO:0000902">
    <property type="term" value="P:cell morphogenesis"/>
    <property type="evidence" value="ECO:0007669"/>
    <property type="project" value="UniProtKB-UniRule"/>
</dbReference>
<organism evidence="21 22">
    <name type="scientific">Buchnera aphidicola str. Ua</name>
    <name type="common">Uroleucon ambrosiae</name>
    <dbReference type="NCBI Taxonomy" id="1005057"/>
    <lineage>
        <taxon>Bacteria</taxon>
        <taxon>Pseudomonadati</taxon>
        <taxon>Pseudomonadota</taxon>
        <taxon>Gammaproteobacteria</taxon>
        <taxon>Enterobacterales</taxon>
        <taxon>Erwiniaceae</taxon>
        <taxon>Buchnera</taxon>
    </lineage>
</organism>
<dbReference type="GO" id="GO:0003977">
    <property type="term" value="F:UDP-N-acetylglucosamine diphosphorylase activity"/>
    <property type="evidence" value="ECO:0007669"/>
    <property type="project" value="UniProtKB-UniRule"/>
</dbReference>
<evidence type="ECO:0000259" key="19">
    <source>
        <dbReference type="Pfam" id="PF12804"/>
    </source>
</evidence>
<evidence type="ECO:0000256" key="8">
    <source>
        <dbReference type="ARBA" id="ARBA00022737"/>
    </source>
</evidence>
<keyword evidence="9 18" id="KW-0460">Magnesium</keyword>
<comment type="catalytic activity">
    <reaction evidence="16 18">
        <text>N-acetyl-alpha-D-glucosamine 1-phosphate + UTP + H(+) = UDP-N-acetyl-alpha-D-glucosamine + diphosphate</text>
        <dbReference type="Rhea" id="RHEA:13509"/>
        <dbReference type="ChEBI" id="CHEBI:15378"/>
        <dbReference type="ChEBI" id="CHEBI:33019"/>
        <dbReference type="ChEBI" id="CHEBI:46398"/>
        <dbReference type="ChEBI" id="CHEBI:57705"/>
        <dbReference type="ChEBI" id="CHEBI:57776"/>
        <dbReference type="EC" id="2.7.7.23"/>
    </reaction>
</comment>
<dbReference type="GO" id="GO:0008360">
    <property type="term" value="P:regulation of cell shape"/>
    <property type="evidence" value="ECO:0007669"/>
    <property type="project" value="UniProtKB-KW"/>
</dbReference>
<feature type="region of interest" description="Pyrophosphorylase" evidence="18">
    <location>
        <begin position="1"/>
        <end position="229"/>
    </location>
</feature>
<comment type="pathway">
    <text evidence="18">Bacterial outer membrane biogenesis; LPS lipid A biosynthesis.</text>
</comment>
<evidence type="ECO:0000256" key="6">
    <source>
        <dbReference type="ARBA" id="ARBA00022695"/>
    </source>
</evidence>
<comment type="cofactor">
    <cofactor evidence="18">
        <name>Mg(2+)</name>
        <dbReference type="ChEBI" id="CHEBI:18420"/>
    </cofactor>
    <text evidence="18">Binds 1 Mg(2+) ion per subunit.</text>
</comment>
<evidence type="ECO:0000313" key="22">
    <source>
        <dbReference type="Proteomes" id="UP000006139"/>
    </source>
</evidence>
<dbReference type="Pfam" id="PF14602">
    <property type="entry name" value="Hexapep_2"/>
    <property type="match status" value="1"/>
</dbReference>
<feature type="binding site" evidence="18">
    <location>
        <begin position="386"/>
        <end position="387"/>
    </location>
    <ligand>
        <name>acetyl-CoA</name>
        <dbReference type="ChEBI" id="CHEBI:57288"/>
    </ligand>
</feature>
<dbReference type="Gene3D" id="2.160.10.10">
    <property type="entry name" value="Hexapeptide repeat proteins"/>
    <property type="match status" value="1"/>
</dbReference>
<dbReference type="EC" id="2.3.1.157" evidence="18"/>
<protein>
    <recommendedName>
        <fullName evidence="18">Bifunctional protein GlmU</fullName>
    </recommendedName>
    <domain>
        <recommendedName>
            <fullName evidence="18">UDP-N-acetylglucosamine pyrophosphorylase</fullName>
            <ecNumber evidence="18">2.7.7.23</ecNumber>
        </recommendedName>
        <alternativeName>
            <fullName evidence="18">N-acetylglucosamine-1-phosphate uridyltransferase</fullName>
        </alternativeName>
    </domain>
    <domain>
        <recommendedName>
            <fullName evidence="18">Glucosamine-1-phosphate N-acetyltransferase</fullName>
            <ecNumber evidence="18">2.3.1.157</ecNumber>
        </recommendedName>
    </domain>
</protein>
<feature type="binding site" evidence="18">
    <location>
        <begin position="81"/>
        <end position="82"/>
    </location>
    <ligand>
        <name>UDP-N-acetyl-alpha-D-glucosamine</name>
        <dbReference type="ChEBI" id="CHEBI:57705"/>
    </ligand>
</feature>
<feature type="region of interest" description="Linker" evidence="18">
    <location>
        <begin position="230"/>
        <end position="250"/>
    </location>
</feature>
<dbReference type="OrthoDB" id="9775031at2"/>
<comment type="subcellular location">
    <subcellularLocation>
        <location evidence="1 18">Cytoplasm</location>
    </subcellularLocation>
</comment>
<gene>
    <name evidence="18 21" type="primary">glmU</name>
    <name evidence="21" type="ORF">BUAMB_027</name>
</gene>
<dbReference type="KEGG" id="buh:BUAMB_027"/>
<dbReference type="GO" id="GO:0000287">
    <property type="term" value="F:magnesium ion binding"/>
    <property type="evidence" value="ECO:0007669"/>
    <property type="project" value="UniProtKB-UniRule"/>
</dbReference>
<evidence type="ECO:0000256" key="14">
    <source>
        <dbReference type="ARBA" id="ARBA00023316"/>
    </source>
</evidence>
<dbReference type="InterPro" id="IPR029044">
    <property type="entry name" value="Nucleotide-diphossugar_trans"/>
</dbReference>
<evidence type="ECO:0000256" key="13">
    <source>
        <dbReference type="ARBA" id="ARBA00023315"/>
    </source>
</evidence>
<feature type="binding site" evidence="18">
    <location>
        <position position="154"/>
    </location>
    <ligand>
        <name>UDP-N-acetyl-alpha-D-glucosamine</name>
        <dbReference type="ChEBI" id="CHEBI:57705"/>
    </ligand>
</feature>
<feature type="binding site" evidence="18">
    <location>
        <position position="380"/>
    </location>
    <ligand>
        <name>acetyl-CoA</name>
        <dbReference type="ChEBI" id="CHEBI:57288"/>
    </ligand>
</feature>
<keyword evidence="5 18" id="KW-0808">Transferase</keyword>
<reference evidence="21 22" key="1">
    <citation type="journal article" date="2011" name="PLoS Genet.">
        <title>Sequence conservation and functional constraint on intergenic spacers in reduced genomes of the obligate symbiont buchnera.</title>
        <authorList>
            <person name="Degnan P.H."/>
            <person name="Ochman H."/>
            <person name="Moran N.A."/>
        </authorList>
    </citation>
    <scope>NUCLEOTIDE SEQUENCE [LARGE SCALE GENOMIC DNA]</scope>
    <source>
        <strain evidence="21 22">Ua</strain>
    </source>
</reference>
<feature type="binding site" evidence="18">
    <location>
        <position position="227"/>
    </location>
    <ligand>
        <name>Mg(2+)</name>
        <dbReference type="ChEBI" id="CHEBI:18420"/>
    </ligand>
</feature>
<comment type="subunit">
    <text evidence="18">Homotrimer.</text>
</comment>
<evidence type="ECO:0000313" key="21">
    <source>
        <dbReference type="EMBL" id="AEO07861.1"/>
    </source>
</evidence>
<keyword evidence="12 18" id="KW-0511">Multifunctional enzyme</keyword>
<proteinExistence type="inferred from homology"/>
<keyword evidence="10 18" id="KW-0133">Cell shape</keyword>
<keyword evidence="4 18" id="KW-0963">Cytoplasm</keyword>
<keyword evidence="13 18" id="KW-0012">Acyltransferase</keyword>
<keyword evidence="14 18" id="KW-0961">Cell wall biogenesis/degradation</keyword>
<feature type="binding site" evidence="18">
    <location>
        <begin position="11"/>
        <end position="14"/>
    </location>
    <ligand>
        <name>UDP-N-acetyl-alpha-D-glucosamine</name>
        <dbReference type="ChEBI" id="CHEBI:57705"/>
    </ligand>
</feature>
<dbReference type="InterPro" id="IPR025877">
    <property type="entry name" value="MobA-like_NTP_Trfase"/>
</dbReference>
<evidence type="ECO:0000256" key="4">
    <source>
        <dbReference type="ARBA" id="ARBA00022490"/>
    </source>
</evidence>
<keyword evidence="7 18" id="KW-0479">Metal-binding</keyword>
<dbReference type="InterPro" id="IPR056729">
    <property type="entry name" value="GMPPB_C"/>
</dbReference>
<keyword evidence="6 18" id="KW-0548">Nucleotidyltransferase</keyword>
<dbReference type="GO" id="GO:0019134">
    <property type="term" value="F:glucosamine-1-phosphate N-acetyltransferase activity"/>
    <property type="evidence" value="ECO:0007669"/>
    <property type="project" value="UniProtKB-UniRule"/>
</dbReference>
<evidence type="ECO:0000256" key="18">
    <source>
        <dbReference type="HAMAP-Rule" id="MF_01631"/>
    </source>
</evidence>
<feature type="binding site" evidence="18">
    <location>
        <position position="377"/>
    </location>
    <ligand>
        <name>UDP-N-acetyl-alpha-D-glucosamine</name>
        <dbReference type="ChEBI" id="CHEBI:57705"/>
    </ligand>
</feature>
<dbReference type="InterPro" id="IPR001451">
    <property type="entry name" value="Hexapep"/>
</dbReference>
<dbReference type="Gene3D" id="3.90.550.10">
    <property type="entry name" value="Spore Coat Polysaccharide Biosynthesis Protein SpsA, Chain A"/>
    <property type="match status" value="1"/>
</dbReference>
<dbReference type="NCBIfam" id="TIGR01173">
    <property type="entry name" value="glmU"/>
    <property type="match status" value="1"/>
</dbReference>
<feature type="binding site" evidence="18">
    <location>
        <position position="25"/>
    </location>
    <ligand>
        <name>UDP-N-acetyl-alpha-D-glucosamine</name>
        <dbReference type="ChEBI" id="CHEBI:57705"/>
    </ligand>
</feature>
<evidence type="ECO:0000256" key="16">
    <source>
        <dbReference type="ARBA" id="ARBA00048493"/>
    </source>
</evidence>
<dbReference type="EMBL" id="CP002648">
    <property type="protein sequence ID" value="AEO07861.1"/>
    <property type="molecule type" value="Genomic_DNA"/>
</dbReference>
<feature type="binding site" evidence="18">
    <location>
        <position position="140"/>
    </location>
    <ligand>
        <name>UDP-N-acetyl-alpha-D-glucosamine</name>
        <dbReference type="ChEBI" id="CHEBI:57705"/>
    </ligand>
</feature>
<comment type="pathway">
    <text evidence="18">Nucleotide-sugar biosynthesis; UDP-N-acetyl-alpha-D-glucosamine biosynthesis; N-acetyl-alpha-D-glucosamine 1-phosphate from alpha-D-glucosamine 6-phosphate (route II): step 2/2.</text>
</comment>
<feature type="binding site" evidence="18">
    <location>
        <position position="366"/>
    </location>
    <ligand>
        <name>UDP-N-acetyl-alpha-D-glucosamine</name>
        <dbReference type="ChEBI" id="CHEBI:57705"/>
    </ligand>
</feature>
<dbReference type="CDD" id="cd02540">
    <property type="entry name" value="GT2_GlmU_N_bac"/>
    <property type="match status" value="1"/>
</dbReference>
<feature type="domain" description="MobA-like NTP transferase" evidence="19">
    <location>
        <begin position="8"/>
        <end position="122"/>
    </location>
</feature>
<feature type="binding site" evidence="18">
    <location>
        <position position="405"/>
    </location>
    <ligand>
        <name>acetyl-CoA</name>
        <dbReference type="ChEBI" id="CHEBI:57288"/>
    </ligand>
</feature>
<evidence type="ECO:0000256" key="12">
    <source>
        <dbReference type="ARBA" id="ARBA00023268"/>
    </source>
</evidence>
<evidence type="ECO:0000256" key="9">
    <source>
        <dbReference type="ARBA" id="ARBA00022842"/>
    </source>
</evidence>
<dbReference type="GO" id="GO:0005737">
    <property type="term" value="C:cytoplasm"/>
    <property type="evidence" value="ECO:0007669"/>
    <property type="project" value="UniProtKB-SubCell"/>
</dbReference>
<dbReference type="PANTHER" id="PTHR43584:SF3">
    <property type="entry name" value="BIFUNCTIONAL PROTEIN GLMU"/>
    <property type="match status" value="1"/>
</dbReference>
<dbReference type="AlphaFoldDB" id="G2LNS4"/>
<dbReference type="GO" id="GO:0009245">
    <property type="term" value="P:lipid A biosynthetic process"/>
    <property type="evidence" value="ECO:0007669"/>
    <property type="project" value="UniProtKB-UniRule"/>
</dbReference>
<feature type="binding site" evidence="18">
    <location>
        <position position="105"/>
    </location>
    <ligand>
        <name>Mg(2+)</name>
        <dbReference type="ChEBI" id="CHEBI:18420"/>
    </ligand>
</feature>
<dbReference type="RefSeq" id="WP_014499766.1">
    <property type="nucleotide sequence ID" value="NC_017259.1"/>
</dbReference>
<comment type="pathway">
    <text evidence="18">Nucleotide-sugar biosynthesis; UDP-N-acetyl-alpha-D-glucosamine biosynthesis; UDP-N-acetyl-alpha-D-glucosamine from N-acetyl-alpha-D-glucosamine 1-phosphate: step 1/1.</text>
</comment>
<feature type="domain" description="Mannose-1-phosphate guanyltransferase C-terminal" evidence="20">
    <location>
        <begin position="269"/>
        <end position="335"/>
    </location>
</feature>
<evidence type="ECO:0000256" key="15">
    <source>
        <dbReference type="ARBA" id="ARBA00048247"/>
    </source>
</evidence>
<comment type="similarity">
    <text evidence="2 18">In the C-terminal section; belongs to the transferase hexapeptide repeat family.</text>
</comment>
<feature type="binding site" evidence="18">
    <location>
        <position position="227"/>
    </location>
    <ligand>
        <name>UDP-N-acetyl-alpha-D-glucosamine</name>
        <dbReference type="ChEBI" id="CHEBI:57705"/>
    </ligand>
</feature>